<keyword evidence="3" id="KW-1185">Reference proteome</keyword>
<dbReference type="EMBL" id="CP096205">
    <property type="protein sequence ID" value="UPQ79391.1"/>
    <property type="molecule type" value="Genomic_DNA"/>
</dbReference>
<proteinExistence type="predicted"/>
<dbReference type="PANTHER" id="PTHR33360">
    <property type="entry name" value="TRANSPOSASE FOR INSERTION SEQUENCE ELEMENT IS200"/>
    <property type="match status" value="1"/>
</dbReference>
<dbReference type="Gene3D" id="3.30.70.1290">
    <property type="entry name" value="Transposase IS200-like"/>
    <property type="match status" value="1"/>
</dbReference>
<evidence type="ECO:0000313" key="2">
    <source>
        <dbReference type="EMBL" id="UPQ79391.1"/>
    </source>
</evidence>
<dbReference type="SUPFAM" id="SSF143422">
    <property type="entry name" value="Transposase IS200-like"/>
    <property type="match status" value="1"/>
</dbReference>
<dbReference type="SMART" id="SM01321">
    <property type="entry name" value="Y1_Tnp"/>
    <property type="match status" value="1"/>
</dbReference>
<name>A0ABY4KGG4_9FLAO</name>
<dbReference type="NCBIfam" id="NF033573">
    <property type="entry name" value="transpos_IS200"/>
    <property type="match status" value="1"/>
</dbReference>
<evidence type="ECO:0000313" key="3">
    <source>
        <dbReference type="Proteomes" id="UP000830583"/>
    </source>
</evidence>
<protein>
    <submittedName>
        <fullName evidence="2">IS200/IS605 family transposase</fullName>
    </submittedName>
</protein>
<dbReference type="Pfam" id="PF01797">
    <property type="entry name" value="Y1_Tnp"/>
    <property type="match status" value="1"/>
</dbReference>
<dbReference type="InterPro" id="IPR036515">
    <property type="entry name" value="Transposase_17_sf"/>
</dbReference>
<dbReference type="PANTHER" id="PTHR33360:SF2">
    <property type="entry name" value="TRANSPOSASE FOR INSERTION SEQUENCE ELEMENT IS200"/>
    <property type="match status" value="1"/>
</dbReference>
<reference evidence="2" key="1">
    <citation type="submission" date="2022-04" db="EMBL/GenBank/DDBJ databases">
        <title>Consumption of N2O by Flavobacterium azooxidireducens sp. nov. isolated from Decomposing Leaf Litter of Phragmites australis (Cav.).</title>
        <authorList>
            <person name="Behrendt U."/>
            <person name="Spanner T."/>
            <person name="Augustin J."/>
            <person name="Horn M.A."/>
            <person name="Kolb S."/>
            <person name="Ulrich A."/>
        </authorList>
    </citation>
    <scope>NUCLEOTIDE SEQUENCE</scope>
    <source>
        <strain evidence="2">IGB 4-14</strain>
    </source>
</reference>
<evidence type="ECO:0000259" key="1">
    <source>
        <dbReference type="SMART" id="SM01321"/>
    </source>
</evidence>
<sequence length="152" mass="18102">MPYLKIYIHFVWCTKNRYPFLNTIESRQLVWNHIKENAKQKGIHVDFVNGYEDHCHCLISLGINQSVEKVMQLIKGESSYWINQNPDLFPNLKGKRFEWQSEFFALSVSESILKRVRNYIKNQESHHSKKPFCEEYDKIKKVFEKKGDASSD</sequence>
<feature type="domain" description="Transposase IS200-like" evidence="1">
    <location>
        <begin position="3"/>
        <end position="123"/>
    </location>
</feature>
<dbReference type="Proteomes" id="UP000830583">
    <property type="component" value="Chromosome"/>
</dbReference>
<organism evidence="2 3">
    <name type="scientific">Flavobacterium azooxidireducens</name>
    <dbReference type="NCBI Taxonomy" id="1871076"/>
    <lineage>
        <taxon>Bacteria</taxon>
        <taxon>Pseudomonadati</taxon>
        <taxon>Bacteroidota</taxon>
        <taxon>Flavobacteriia</taxon>
        <taxon>Flavobacteriales</taxon>
        <taxon>Flavobacteriaceae</taxon>
        <taxon>Flavobacterium</taxon>
    </lineage>
</organism>
<dbReference type="RefSeq" id="WP_248434487.1">
    <property type="nucleotide sequence ID" value="NZ_CP096205.1"/>
</dbReference>
<dbReference type="InterPro" id="IPR002686">
    <property type="entry name" value="Transposase_17"/>
</dbReference>
<gene>
    <name evidence="2" type="primary">tnpA</name>
    <name evidence="2" type="ORF">M0M57_00795</name>
</gene>
<accession>A0ABY4KGG4</accession>